<name>A0ABS3RRI2_9ACTN</name>
<comment type="caution">
    <text evidence="1">The sequence shown here is derived from an EMBL/GenBank/DDBJ whole genome shotgun (WGS) entry which is preliminary data.</text>
</comment>
<dbReference type="EMBL" id="JAGEPF010000010">
    <property type="protein sequence ID" value="MBO2459361.1"/>
    <property type="molecule type" value="Genomic_DNA"/>
</dbReference>
<dbReference type="RefSeq" id="WP_208241940.1">
    <property type="nucleotide sequence ID" value="NZ_JAGEPF010000010.1"/>
</dbReference>
<evidence type="ECO:0000313" key="1">
    <source>
        <dbReference type="EMBL" id="MBO2459361.1"/>
    </source>
</evidence>
<evidence type="ECO:0000313" key="2">
    <source>
        <dbReference type="Proteomes" id="UP000680206"/>
    </source>
</evidence>
<organism evidence="1 2">
    <name type="scientific">Actinomadura violacea</name>
    <dbReference type="NCBI Taxonomy" id="2819934"/>
    <lineage>
        <taxon>Bacteria</taxon>
        <taxon>Bacillati</taxon>
        <taxon>Actinomycetota</taxon>
        <taxon>Actinomycetes</taxon>
        <taxon>Streptosporangiales</taxon>
        <taxon>Thermomonosporaceae</taxon>
        <taxon>Actinomadura</taxon>
    </lineage>
</organism>
<proteinExistence type="predicted"/>
<keyword evidence="2" id="KW-1185">Reference proteome</keyword>
<sequence length="114" mass="12378">MRQRVMADGIRPGQVAAIMALRDLAEREDLPVASWAIDSWRSEDAATPTLNGFVNRPGDEEAAREAIEVWAARFGVEVTVRRPQTHGGPTTLMVSFMHGVVPVAIAASVQGRAR</sequence>
<reference evidence="1 2" key="1">
    <citation type="submission" date="2021-03" db="EMBL/GenBank/DDBJ databases">
        <title>Actinomadura violae sp. nov., isolated from lichen in Thailand.</title>
        <authorList>
            <person name="Kanchanasin P."/>
            <person name="Saeng-In P."/>
            <person name="Phongsopitanun W."/>
            <person name="Yuki M."/>
            <person name="Kudo T."/>
            <person name="Ohkuma M."/>
            <person name="Tanasupawat S."/>
        </authorList>
    </citation>
    <scope>NUCLEOTIDE SEQUENCE [LARGE SCALE GENOMIC DNA]</scope>
    <source>
        <strain evidence="1 2">LCR2-06</strain>
    </source>
</reference>
<protein>
    <submittedName>
        <fullName evidence="1">Uncharacterized protein</fullName>
    </submittedName>
</protein>
<gene>
    <name evidence="1" type="ORF">J4709_17415</name>
</gene>
<dbReference type="Proteomes" id="UP000680206">
    <property type="component" value="Unassembled WGS sequence"/>
</dbReference>
<accession>A0ABS3RRI2</accession>